<evidence type="ECO:0000313" key="2">
    <source>
        <dbReference type="Proteomes" id="UP000479000"/>
    </source>
</evidence>
<keyword evidence="2" id="KW-1185">Reference proteome</keyword>
<proteinExistence type="predicted"/>
<dbReference type="EMBL" id="CADCXU010010512">
    <property type="protein sequence ID" value="CAB0001372.1"/>
    <property type="molecule type" value="Genomic_DNA"/>
</dbReference>
<reference evidence="1 2" key="1">
    <citation type="submission" date="2020-02" db="EMBL/GenBank/DDBJ databases">
        <authorList>
            <person name="Ferguson B K."/>
        </authorList>
    </citation>
    <scope>NUCLEOTIDE SEQUENCE [LARGE SCALE GENOMIC DNA]</scope>
</reference>
<accession>A0A6H5GER1</accession>
<feature type="non-terminal residue" evidence="1">
    <location>
        <position position="63"/>
    </location>
</feature>
<protein>
    <submittedName>
        <fullName evidence="1">Uncharacterized protein</fullName>
    </submittedName>
</protein>
<organism evidence="1 2">
    <name type="scientific">Nesidiocoris tenuis</name>
    <dbReference type="NCBI Taxonomy" id="355587"/>
    <lineage>
        <taxon>Eukaryota</taxon>
        <taxon>Metazoa</taxon>
        <taxon>Ecdysozoa</taxon>
        <taxon>Arthropoda</taxon>
        <taxon>Hexapoda</taxon>
        <taxon>Insecta</taxon>
        <taxon>Pterygota</taxon>
        <taxon>Neoptera</taxon>
        <taxon>Paraneoptera</taxon>
        <taxon>Hemiptera</taxon>
        <taxon>Heteroptera</taxon>
        <taxon>Panheteroptera</taxon>
        <taxon>Cimicomorpha</taxon>
        <taxon>Miridae</taxon>
        <taxon>Dicyphina</taxon>
        <taxon>Nesidiocoris</taxon>
    </lineage>
</organism>
<name>A0A6H5GER1_9HEMI</name>
<evidence type="ECO:0000313" key="1">
    <source>
        <dbReference type="EMBL" id="CAB0001372.1"/>
    </source>
</evidence>
<dbReference type="AlphaFoldDB" id="A0A6H5GER1"/>
<sequence>MRSSALIGHEGGEVREGCVAFQTVQSIRHSTHPGHSGRNFESKKEWTKRTFQECWEFEAFLEN</sequence>
<dbReference type="Proteomes" id="UP000479000">
    <property type="component" value="Unassembled WGS sequence"/>
</dbReference>
<gene>
    <name evidence="1" type="ORF">NTEN_LOCUS7159</name>
</gene>